<dbReference type="EMBL" id="VXAH01000089">
    <property type="protein sequence ID" value="NXK33813.1"/>
    <property type="molecule type" value="Genomic_DNA"/>
</dbReference>
<dbReference type="Gene3D" id="1.10.287.210">
    <property type="match status" value="1"/>
</dbReference>
<accession>A0A7L0IQV1</accession>
<keyword evidence="1" id="KW-1015">Disulfide bond</keyword>
<evidence type="ECO:0000313" key="2">
    <source>
        <dbReference type="EMBL" id="NXK33813.1"/>
    </source>
</evidence>
<gene>
    <name evidence="2" type="primary">Ervv2_0</name>
    <name evidence="2" type="ORF">PIPCHL_R15793</name>
</gene>
<feature type="non-terminal residue" evidence="2">
    <location>
        <position position="1"/>
    </location>
</feature>
<keyword evidence="3" id="KW-1185">Reference proteome</keyword>
<evidence type="ECO:0000313" key="3">
    <source>
        <dbReference type="Proteomes" id="UP000520962"/>
    </source>
</evidence>
<reference evidence="2 3" key="1">
    <citation type="submission" date="2019-09" db="EMBL/GenBank/DDBJ databases">
        <title>Bird 10,000 Genomes (B10K) Project - Family phase.</title>
        <authorList>
            <person name="Zhang G."/>
        </authorList>
    </citation>
    <scope>NUCLEOTIDE SEQUENCE [LARGE SCALE GENOMIC DNA]</scope>
    <source>
        <strain evidence="2">B10K-DU-007-02</strain>
        <tissue evidence="2">Mixed tissue sample</tissue>
    </source>
</reference>
<comment type="caution">
    <text evidence="2">The sequence shown here is derived from an EMBL/GenBank/DDBJ whole genome shotgun (WGS) entry which is preliminary data.</text>
</comment>
<proteinExistence type="predicted"/>
<dbReference type="PANTHER" id="PTHR10424:SF73">
    <property type="entry name" value="ENDOGENOUS RETROVIRUS GROUP FC1 ENV POLYPROTEIN-RELATED"/>
    <property type="match status" value="1"/>
</dbReference>
<name>A0A7L0IQV1_PIPCL</name>
<dbReference type="PANTHER" id="PTHR10424">
    <property type="entry name" value="VIRAL ENVELOPE PROTEIN"/>
    <property type="match status" value="1"/>
</dbReference>
<sequence>FHSIVRAMIPSLEVSELEKAIVNISAVIENIQDQASDAIAALQEEVHSLSHVVLQNRLALNILLASQGGVCKVINTSCCSYIDQSGRINNDLA</sequence>
<dbReference type="Proteomes" id="UP000520962">
    <property type="component" value="Unassembled WGS sequence"/>
</dbReference>
<dbReference type="AlphaFoldDB" id="A0A7L0IQV1"/>
<dbReference type="SUPFAM" id="SSF58069">
    <property type="entry name" value="Virus ectodomain"/>
    <property type="match status" value="1"/>
</dbReference>
<dbReference type="Pfam" id="PF00429">
    <property type="entry name" value="TLV_coat"/>
    <property type="match status" value="1"/>
</dbReference>
<organism evidence="2 3">
    <name type="scientific">Piprites chloris</name>
    <name type="common">Wing-barred manakin</name>
    <dbReference type="NCBI Taxonomy" id="114369"/>
    <lineage>
        <taxon>Eukaryota</taxon>
        <taxon>Metazoa</taxon>
        <taxon>Chordata</taxon>
        <taxon>Craniata</taxon>
        <taxon>Vertebrata</taxon>
        <taxon>Euteleostomi</taxon>
        <taxon>Archelosauria</taxon>
        <taxon>Archosauria</taxon>
        <taxon>Dinosauria</taxon>
        <taxon>Saurischia</taxon>
        <taxon>Theropoda</taxon>
        <taxon>Coelurosauria</taxon>
        <taxon>Aves</taxon>
        <taxon>Neognathae</taxon>
        <taxon>Neoaves</taxon>
        <taxon>Telluraves</taxon>
        <taxon>Australaves</taxon>
        <taxon>Passeriformes</taxon>
        <taxon>Pipridae</taxon>
        <taxon>Piprites</taxon>
    </lineage>
</organism>
<feature type="non-terminal residue" evidence="2">
    <location>
        <position position="93"/>
    </location>
</feature>
<evidence type="ECO:0000256" key="1">
    <source>
        <dbReference type="ARBA" id="ARBA00023157"/>
    </source>
</evidence>
<protein>
    <submittedName>
        <fullName evidence="2">ERVV2 protein</fullName>
    </submittedName>
</protein>
<dbReference type="InterPro" id="IPR018154">
    <property type="entry name" value="TLV/ENV_coat_polyprotein"/>
</dbReference>